<dbReference type="PROSITE" id="PS50217">
    <property type="entry name" value="BZIP"/>
    <property type="match status" value="1"/>
</dbReference>
<feature type="region of interest" description="Disordered" evidence="7">
    <location>
        <begin position="303"/>
        <end position="423"/>
    </location>
</feature>
<dbReference type="Proteomes" id="UP000094526">
    <property type="component" value="Unassembled WGS sequence"/>
</dbReference>
<keyword evidence="10" id="KW-1185">Reference proteome</keyword>
<evidence type="ECO:0000256" key="1">
    <source>
        <dbReference type="ARBA" id="ARBA00004123"/>
    </source>
</evidence>
<keyword evidence="4" id="KW-0804">Transcription</keyword>
<proteinExistence type="predicted"/>
<dbReference type="Pfam" id="PF11786">
    <property type="entry name" value="Aft1_HRA"/>
    <property type="match status" value="1"/>
</dbReference>
<evidence type="ECO:0000256" key="4">
    <source>
        <dbReference type="ARBA" id="ARBA00023163"/>
    </source>
</evidence>
<keyword evidence="5" id="KW-0539">Nucleus</keyword>
<feature type="compositionally biased region" description="Acidic residues" evidence="7">
    <location>
        <begin position="388"/>
        <end position="402"/>
    </location>
</feature>
<feature type="compositionally biased region" description="Low complexity" evidence="7">
    <location>
        <begin position="303"/>
        <end position="317"/>
    </location>
</feature>
<dbReference type="EMBL" id="LGRB01000008">
    <property type="protein sequence ID" value="OCT52850.1"/>
    <property type="molecule type" value="Genomic_DNA"/>
</dbReference>
<dbReference type="VEuPathDB" id="FungiDB:CLCR_09922"/>
<evidence type="ECO:0000256" key="5">
    <source>
        <dbReference type="ARBA" id="ARBA00023242"/>
    </source>
</evidence>
<feature type="region of interest" description="Disordered" evidence="7">
    <location>
        <begin position="1"/>
        <end position="32"/>
    </location>
</feature>
<evidence type="ECO:0000313" key="10">
    <source>
        <dbReference type="Proteomes" id="UP000094526"/>
    </source>
</evidence>
<feature type="region of interest" description="Disordered" evidence="7">
    <location>
        <begin position="263"/>
        <end position="282"/>
    </location>
</feature>
<evidence type="ECO:0000256" key="7">
    <source>
        <dbReference type="SAM" id="MobiDB-lite"/>
    </source>
</evidence>
<dbReference type="InterPro" id="IPR046347">
    <property type="entry name" value="bZIP_sf"/>
</dbReference>
<evidence type="ECO:0000259" key="8">
    <source>
        <dbReference type="PROSITE" id="PS50217"/>
    </source>
</evidence>
<evidence type="ECO:0000313" key="9">
    <source>
        <dbReference type="EMBL" id="OCT52850.1"/>
    </source>
</evidence>
<protein>
    <submittedName>
        <fullName evidence="9">BZIP transcription factor</fullName>
    </submittedName>
</protein>
<feature type="compositionally biased region" description="Polar residues" evidence="7">
    <location>
        <begin position="263"/>
        <end position="279"/>
    </location>
</feature>
<keyword evidence="6" id="KW-0175">Coiled coil</keyword>
<feature type="domain" description="BZIP" evidence="8">
    <location>
        <begin position="418"/>
        <end position="481"/>
    </location>
</feature>
<organism evidence="9 10">
    <name type="scientific">Cladophialophora carrionii</name>
    <dbReference type="NCBI Taxonomy" id="86049"/>
    <lineage>
        <taxon>Eukaryota</taxon>
        <taxon>Fungi</taxon>
        <taxon>Dikarya</taxon>
        <taxon>Ascomycota</taxon>
        <taxon>Pezizomycotina</taxon>
        <taxon>Eurotiomycetes</taxon>
        <taxon>Chaetothyriomycetidae</taxon>
        <taxon>Chaetothyriales</taxon>
        <taxon>Herpotrichiellaceae</taxon>
        <taxon>Cladophialophora</taxon>
    </lineage>
</organism>
<dbReference type="AlphaFoldDB" id="A0A1C1CWL0"/>
<comment type="subcellular location">
    <subcellularLocation>
        <location evidence="1">Nucleus</location>
    </subcellularLocation>
</comment>
<feature type="compositionally biased region" description="Polar residues" evidence="7">
    <location>
        <begin position="1"/>
        <end position="27"/>
    </location>
</feature>
<dbReference type="Pfam" id="PF11787">
    <property type="entry name" value="Aft1_HRR"/>
    <property type="match status" value="1"/>
</dbReference>
<evidence type="ECO:0000256" key="3">
    <source>
        <dbReference type="ARBA" id="ARBA00023125"/>
    </source>
</evidence>
<dbReference type="STRING" id="86049.A0A1C1CWL0"/>
<accession>A0A1C1CWL0</accession>
<evidence type="ECO:0000256" key="6">
    <source>
        <dbReference type="SAM" id="Coils"/>
    </source>
</evidence>
<dbReference type="GO" id="GO:0003700">
    <property type="term" value="F:DNA-binding transcription factor activity"/>
    <property type="evidence" value="ECO:0007669"/>
    <property type="project" value="InterPro"/>
</dbReference>
<feature type="coiled-coil region" evidence="6">
    <location>
        <begin position="443"/>
        <end position="477"/>
    </location>
</feature>
<dbReference type="GO" id="GO:0005634">
    <property type="term" value="C:nucleus"/>
    <property type="evidence" value="ECO:0007669"/>
    <property type="project" value="UniProtKB-SubCell"/>
</dbReference>
<dbReference type="Gene3D" id="1.20.5.170">
    <property type="match status" value="1"/>
</dbReference>
<dbReference type="eggNOG" id="KOG1414">
    <property type="taxonomic scope" value="Eukaryota"/>
</dbReference>
<dbReference type="InterPro" id="IPR051027">
    <property type="entry name" value="bZIP_transcription_factors"/>
</dbReference>
<dbReference type="InterPro" id="IPR020956">
    <property type="entry name" value="TF_Aft1_OSM"/>
</dbReference>
<dbReference type="CDD" id="cd14687">
    <property type="entry name" value="bZIP_ATF2"/>
    <property type="match status" value="1"/>
</dbReference>
<feature type="region of interest" description="Disordered" evidence="7">
    <location>
        <begin position="82"/>
        <end position="110"/>
    </location>
</feature>
<dbReference type="VEuPathDB" id="FungiDB:G647_04191"/>
<dbReference type="InterPro" id="IPR021755">
    <property type="entry name" value="TF_Aft1_HRA"/>
</dbReference>
<dbReference type="FunFam" id="1.20.5.170:FF:000053">
    <property type="entry name" value="BZIP transcription factor AtfA"/>
    <property type="match status" value="1"/>
</dbReference>
<dbReference type="GO" id="GO:0003677">
    <property type="term" value="F:DNA binding"/>
    <property type="evidence" value="ECO:0007669"/>
    <property type="project" value="UniProtKB-KW"/>
</dbReference>
<evidence type="ECO:0000256" key="2">
    <source>
        <dbReference type="ARBA" id="ARBA00023015"/>
    </source>
</evidence>
<dbReference type="SMART" id="SM00338">
    <property type="entry name" value="BRLZ"/>
    <property type="match status" value="1"/>
</dbReference>
<reference evidence="10" key="1">
    <citation type="submission" date="2015-07" db="EMBL/GenBank/DDBJ databases">
        <authorList>
            <person name="Teixeira M.M."/>
            <person name="Souza R.C."/>
            <person name="Almeida L.G."/>
            <person name="Vicente V.A."/>
            <person name="de Hoog S."/>
            <person name="Bocca A.L."/>
            <person name="de Almeida S.R."/>
            <person name="Vasconcelos A.T."/>
            <person name="Felipe M.S."/>
        </authorList>
    </citation>
    <scope>NUCLEOTIDE SEQUENCE [LARGE SCALE GENOMIC DNA]</scope>
    <source>
        <strain evidence="10">KSF</strain>
    </source>
</reference>
<keyword evidence="2" id="KW-0805">Transcription regulation</keyword>
<dbReference type="InterPro" id="IPR021756">
    <property type="entry name" value="TF_Aft1_HRR"/>
</dbReference>
<keyword evidence="3" id="KW-0238">DNA-binding</keyword>
<dbReference type="InterPro" id="IPR004827">
    <property type="entry name" value="bZIP"/>
</dbReference>
<gene>
    <name evidence="9" type="ORF">CLCR_09922</name>
</gene>
<feature type="compositionally biased region" description="Basic and acidic residues" evidence="7">
    <location>
        <begin position="414"/>
        <end position="423"/>
    </location>
</feature>
<comment type="caution">
    <text evidence="9">The sequence shown here is derived from an EMBL/GenBank/DDBJ whole genome shotgun (WGS) entry which is preliminary data.</text>
</comment>
<name>A0A1C1CWL0_9EURO</name>
<sequence length="530" mass="56388">MASAAVATQPSQQHLGAGPTSRTSSPMDNKKATLKQEALSTTIDNTIIKYHQLRHVKSFVRVGACHQVLACIANATTEIQPSSLAEEPKPVVQASEPLAPPPRPAPTTQAETPDYFSALHNNGSGIGQEFNPFEQSFGAPSTETPGKNLLPPVAALTSPAIPGTSSTGGYNWQSSLRSGPLSPAMLAGPQQGDYFDSIGRGFPTPNESSLRTGLTPGGGVSMFPAPSPNSQALFNSLQSGGATPGTLDFHRTAMNAAARNKNNQFANTSNPQDNSSNNMDAAHDATDAANGLFMLAKGGQTNNQFAVPNQVPVQNVPDPKRNGTDAGESPESHEESKPTTRGGRSKKAATKTESTNNRRKSEASAKGSNKRSKGNSGAAIVDPALEPHDDDDDDDDSEEGEDNDKPTTHPNGKKMTDEEKRRNFLERNRVAALKCRQRKKQWLANLQAKVEMYSAENDSLNTQVAQLHDEIRNLRTLLLGHKDCPVGHAQGVAQFLGGIQDPNAFGNQHVNPYGMALPNGAPMQPGMQRS</sequence>
<dbReference type="OrthoDB" id="295274at2759"/>
<dbReference type="PANTHER" id="PTHR19304">
    <property type="entry name" value="CYCLIC-AMP RESPONSE ELEMENT BINDING PROTEIN"/>
    <property type="match status" value="1"/>
</dbReference>
<dbReference type="Pfam" id="PF11785">
    <property type="entry name" value="Aft1_OSA"/>
    <property type="match status" value="1"/>
</dbReference>
<dbReference type="Pfam" id="PF00170">
    <property type="entry name" value="bZIP_1"/>
    <property type="match status" value="1"/>
</dbReference>
<dbReference type="SUPFAM" id="SSF57959">
    <property type="entry name" value="Leucine zipper domain"/>
    <property type="match status" value="1"/>
</dbReference>